<dbReference type="RefSeq" id="XP_005535913.1">
    <property type="nucleotide sequence ID" value="XM_005535856.1"/>
</dbReference>
<dbReference type="InterPro" id="IPR011009">
    <property type="entry name" value="Kinase-like_dom_sf"/>
</dbReference>
<evidence type="ECO:0000256" key="9">
    <source>
        <dbReference type="SAM" id="MobiDB-lite"/>
    </source>
</evidence>
<dbReference type="SUPFAM" id="SSF81606">
    <property type="entry name" value="PP2C-like"/>
    <property type="match status" value="1"/>
</dbReference>
<proteinExistence type="inferred from homology"/>
<dbReference type="SUPFAM" id="SSF56112">
    <property type="entry name" value="Protein kinase-like (PK-like)"/>
    <property type="match status" value="1"/>
</dbReference>
<dbReference type="InterPro" id="IPR051681">
    <property type="entry name" value="Ser/Thr_Kinases-Pseudokinases"/>
</dbReference>
<dbReference type="GO" id="GO:0005524">
    <property type="term" value="F:ATP binding"/>
    <property type="evidence" value="ECO:0007669"/>
    <property type="project" value="UniProtKB-KW"/>
</dbReference>
<feature type="domain" description="PPM-type phosphatase" evidence="11">
    <location>
        <begin position="483"/>
        <end position="764"/>
    </location>
</feature>
<evidence type="ECO:0000256" key="4">
    <source>
        <dbReference type="ARBA" id="ARBA00022777"/>
    </source>
</evidence>
<evidence type="ECO:0000256" key="6">
    <source>
        <dbReference type="ARBA" id="ARBA00022840"/>
    </source>
</evidence>
<keyword evidence="13" id="KW-1185">Reference proteome</keyword>
<name>M1VBE7_CYAM1</name>
<dbReference type="Proteomes" id="UP000007014">
    <property type="component" value="Chromosome 7"/>
</dbReference>
<dbReference type="OrthoDB" id="10264738at2759"/>
<evidence type="ECO:0000256" key="3">
    <source>
        <dbReference type="ARBA" id="ARBA00022741"/>
    </source>
</evidence>
<dbReference type="Gene3D" id="3.60.40.10">
    <property type="entry name" value="PPM-type phosphatase domain"/>
    <property type="match status" value="1"/>
</dbReference>
<dbReference type="PROSITE" id="PS01032">
    <property type="entry name" value="PPM_1"/>
    <property type="match status" value="1"/>
</dbReference>
<reference evidence="12 13" key="1">
    <citation type="journal article" date="2004" name="Nature">
        <title>Genome sequence of the ultrasmall unicellular red alga Cyanidioschyzon merolae 10D.</title>
        <authorList>
            <person name="Matsuzaki M."/>
            <person name="Misumi O."/>
            <person name="Shin-i T."/>
            <person name="Maruyama S."/>
            <person name="Takahara M."/>
            <person name="Miyagishima S."/>
            <person name="Mori T."/>
            <person name="Nishida K."/>
            <person name="Yagisawa F."/>
            <person name="Nishida K."/>
            <person name="Yoshida Y."/>
            <person name="Nishimura Y."/>
            <person name="Nakao S."/>
            <person name="Kobayashi T."/>
            <person name="Momoyama Y."/>
            <person name="Higashiyama T."/>
            <person name="Minoda A."/>
            <person name="Sano M."/>
            <person name="Nomoto H."/>
            <person name="Oishi K."/>
            <person name="Hayashi H."/>
            <person name="Ohta F."/>
            <person name="Nishizaka S."/>
            <person name="Haga S."/>
            <person name="Miura S."/>
            <person name="Morishita T."/>
            <person name="Kabeya Y."/>
            <person name="Terasawa K."/>
            <person name="Suzuki Y."/>
            <person name="Ishii Y."/>
            <person name="Asakawa S."/>
            <person name="Takano H."/>
            <person name="Ohta N."/>
            <person name="Kuroiwa H."/>
            <person name="Tanaka K."/>
            <person name="Shimizu N."/>
            <person name="Sugano S."/>
            <person name="Sato N."/>
            <person name="Nozaki H."/>
            <person name="Ogasawara N."/>
            <person name="Kohara Y."/>
            <person name="Kuroiwa T."/>
        </authorList>
    </citation>
    <scope>NUCLEOTIDE SEQUENCE [LARGE SCALE GENOMIC DNA]</scope>
    <source>
        <strain evidence="12 13">10D</strain>
    </source>
</reference>
<dbReference type="OMA" id="HVEEWNP"/>
<keyword evidence="5 8" id="KW-0378">Hydrolase</keyword>
<feature type="domain" description="Protein kinase" evidence="10">
    <location>
        <begin position="16"/>
        <end position="348"/>
    </location>
</feature>
<dbReference type="PANTHER" id="PTHR44329">
    <property type="entry name" value="SERINE/THREONINE-PROTEIN KINASE TNNI3K-RELATED"/>
    <property type="match status" value="1"/>
</dbReference>
<dbReference type="InterPro" id="IPR001932">
    <property type="entry name" value="PPM-type_phosphatase-like_dom"/>
</dbReference>
<keyword evidence="2" id="KW-0479">Metal-binding</keyword>
<dbReference type="CDD" id="cd00143">
    <property type="entry name" value="PP2Cc"/>
    <property type="match status" value="1"/>
</dbReference>
<evidence type="ECO:0000259" key="11">
    <source>
        <dbReference type="PROSITE" id="PS51746"/>
    </source>
</evidence>
<dbReference type="InterPro" id="IPR000719">
    <property type="entry name" value="Prot_kinase_dom"/>
</dbReference>
<feature type="region of interest" description="Disordered" evidence="9">
    <location>
        <begin position="453"/>
        <end position="481"/>
    </location>
</feature>
<dbReference type="Pfam" id="PF00069">
    <property type="entry name" value="Pkinase"/>
    <property type="match status" value="1"/>
</dbReference>
<dbReference type="EMBL" id="AP006489">
    <property type="protein sequence ID" value="BAM79627.1"/>
    <property type="molecule type" value="Genomic_DNA"/>
</dbReference>
<dbReference type="Pfam" id="PF07714">
    <property type="entry name" value="PK_Tyr_Ser-Thr"/>
    <property type="match status" value="1"/>
</dbReference>
<dbReference type="KEGG" id="cme:CYME_CMG113C"/>
<dbReference type="PROSITE" id="PS00108">
    <property type="entry name" value="PROTEIN_KINASE_ST"/>
    <property type="match status" value="1"/>
</dbReference>
<dbReference type="Pfam" id="PF00481">
    <property type="entry name" value="PP2C"/>
    <property type="match status" value="1"/>
</dbReference>
<sequence>MSIVSELRQVSRAELGPLADPAAIGSGAAVYRGTLDGLAVAVRQPRITSSAALERFHSQVHLQHYVTVRARQRTCVQRGDEKVSMPAGLLPLLAVCEAPPFYCTVTPWCSGGCVFDVLHKRTTPGTHSILQRLEWALQLAIGLQNLHELGVIHRDVKTANLLLEDDRVLLADFELAIMSNSHSLPNTESIRESSAHAIRQANEGKHRLHSEGTPLPVGPSAGRLAHMVGTTVYMAPELLSAERSGWGSTYASDVYAFGITLNEIVTASVPYVDRQLSEPELHTVLETRFNELQLRTAIVTEHLRPRLDVDALGGREGQRLCELIERCWDADPARRPAMSAVVKELAALVDQLKRSSFKAVRILRSTLAENPEGALAGAAWATHIGDDEVDASQTPRGPAERTRQASAATGADLVSETDPSALAASYFGKDAHEITTIAHELVQSVAHRPFPLSDTGSAAPAGFRQRLDRSSSPASVDRSDRVQAEAYAVSGRRGPDRMEDRHLVASPLQLSIELVQSGPALACWGSSHILGVFDGHGGVEAADFTAALIPDALQRLLGRNPQMRPEQVLRELLCFVDMCWSLWCAQHDASQALGKRGLVGSTALVAMVHSGTLYVANIGDSRAVLFEVQPDTALVPILVTLDQTCTASSQERARLQEQGARVLADSAGTLRVEGLTLVTRAIGDIALKRYLTAEPELYIQHLQPDREYILILATDGLWDVMDVGEVAKIIRGTVQVPGLLARRLVTEALQRETQDNVTVVAALLSTSAAKAPLLPPPGDAAREHA</sequence>
<evidence type="ECO:0000256" key="5">
    <source>
        <dbReference type="ARBA" id="ARBA00022801"/>
    </source>
</evidence>
<dbReference type="eggNOG" id="KOG0192">
    <property type="taxonomic scope" value="Eukaryota"/>
</dbReference>
<keyword evidence="1" id="KW-0808">Transferase</keyword>
<dbReference type="InterPro" id="IPR001245">
    <property type="entry name" value="Ser-Thr/Tyr_kinase_cat_dom"/>
</dbReference>
<gene>
    <name evidence="12" type="ORF">CYME_CMG113C</name>
</gene>
<dbReference type="PROSITE" id="PS50011">
    <property type="entry name" value="PROTEIN_KINASE_DOM"/>
    <property type="match status" value="1"/>
</dbReference>
<reference evidence="12 13" key="2">
    <citation type="journal article" date="2007" name="BMC Biol.">
        <title>A 100%-complete sequence reveals unusually simple genomic features in the hot-spring red alga Cyanidioschyzon merolae.</title>
        <authorList>
            <person name="Nozaki H."/>
            <person name="Takano H."/>
            <person name="Misumi O."/>
            <person name="Terasawa K."/>
            <person name="Matsuzaki M."/>
            <person name="Maruyama S."/>
            <person name="Nishida K."/>
            <person name="Yagisawa F."/>
            <person name="Yoshida Y."/>
            <person name="Fujiwara T."/>
            <person name="Takio S."/>
            <person name="Tamura K."/>
            <person name="Chung S.J."/>
            <person name="Nakamura S."/>
            <person name="Kuroiwa H."/>
            <person name="Tanaka K."/>
            <person name="Sato N."/>
            <person name="Kuroiwa T."/>
        </authorList>
    </citation>
    <scope>NUCLEOTIDE SEQUENCE [LARGE SCALE GENOMIC DNA]</scope>
    <source>
        <strain evidence="12 13">10D</strain>
    </source>
</reference>
<dbReference type="GO" id="GO:0004674">
    <property type="term" value="F:protein serine/threonine kinase activity"/>
    <property type="evidence" value="ECO:0007669"/>
    <property type="project" value="TreeGrafter"/>
</dbReference>
<comment type="similarity">
    <text evidence="8">Belongs to the PP2C family.</text>
</comment>
<feature type="region of interest" description="Disordered" evidence="9">
    <location>
        <begin position="388"/>
        <end position="414"/>
    </location>
</feature>
<dbReference type="PANTHER" id="PTHR44329:SF288">
    <property type="entry name" value="MITOGEN-ACTIVATED PROTEIN KINASE KINASE KINASE 20"/>
    <property type="match status" value="1"/>
</dbReference>
<protein>
    <submittedName>
        <fullName evidence="12">Protein phosphatase 2C, with protein kinase domain</fullName>
    </submittedName>
</protein>
<dbReference type="Gene3D" id="1.10.510.10">
    <property type="entry name" value="Transferase(Phosphotransferase) domain 1"/>
    <property type="match status" value="1"/>
</dbReference>
<dbReference type="InterPro" id="IPR008271">
    <property type="entry name" value="Ser/Thr_kinase_AS"/>
</dbReference>
<dbReference type="PROSITE" id="PS51746">
    <property type="entry name" value="PPM_2"/>
    <property type="match status" value="1"/>
</dbReference>
<dbReference type="AlphaFoldDB" id="M1VBE7"/>
<evidence type="ECO:0000313" key="12">
    <source>
        <dbReference type="EMBL" id="BAM79627.1"/>
    </source>
</evidence>
<dbReference type="GO" id="GO:0004721">
    <property type="term" value="F:phosphoprotein phosphatase activity"/>
    <property type="evidence" value="ECO:0007669"/>
    <property type="project" value="UniProtKB-KW"/>
</dbReference>
<evidence type="ECO:0000313" key="13">
    <source>
        <dbReference type="Proteomes" id="UP000007014"/>
    </source>
</evidence>
<dbReference type="eggNOG" id="KOG0698">
    <property type="taxonomic scope" value="Eukaryota"/>
</dbReference>
<dbReference type="InterPro" id="IPR000222">
    <property type="entry name" value="PP2C_BS"/>
</dbReference>
<dbReference type="SMART" id="SM00220">
    <property type="entry name" value="S_TKc"/>
    <property type="match status" value="1"/>
</dbReference>
<evidence type="ECO:0000256" key="1">
    <source>
        <dbReference type="ARBA" id="ARBA00022679"/>
    </source>
</evidence>
<keyword evidence="6" id="KW-0067">ATP-binding</keyword>
<dbReference type="GO" id="GO:0046872">
    <property type="term" value="F:metal ion binding"/>
    <property type="evidence" value="ECO:0007669"/>
    <property type="project" value="UniProtKB-KW"/>
</dbReference>
<keyword evidence="3" id="KW-0547">Nucleotide-binding</keyword>
<keyword evidence="7 8" id="KW-0904">Protein phosphatase</keyword>
<evidence type="ECO:0000256" key="7">
    <source>
        <dbReference type="ARBA" id="ARBA00022912"/>
    </source>
</evidence>
<evidence type="ECO:0000259" key="10">
    <source>
        <dbReference type="PROSITE" id="PS50011"/>
    </source>
</evidence>
<dbReference type="Gramene" id="CMG113CT">
    <property type="protein sequence ID" value="CMG113CT"/>
    <property type="gene ID" value="CMG113C"/>
</dbReference>
<dbReference type="SMART" id="SM00331">
    <property type="entry name" value="PP2C_SIG"/>
    <property type="match status" value="1"/>
</dbReference>
<keyword evidence="4 12" id="KW-0418">Kinase</keyword>
<evidence type="ECO:0000256" key="8">
    <source>
        <dbReference type="RuleBase" id="RU003465"/>
    </source>
</evidence>
<dbReference type="STRING" id="280699.M1VBE7"/>
<dbReference type="SMART" id="SM00332">
    <property type="entry name" value="PP2Cc"/>
    <property type="match status" value="1"/>
</dbReference>
<dbReference type="InterPro" id="IPR036457">
    <property type="entry name" value="PPM-type-like_dom_sf"/>
</dbReference>
<dbReference type="HOGENOM" id="CLU_027681_1_0_1"/>
<accession>M1VBE7</accession>
<dbReference type="GeneID" id="16993233"/>
<organism evidence="12 13">
    <name type="scientific">Cyanidioschyzon merolae (strain NIES-3377 / 10D)</name>
    <name type="common">Unicellular red alga</name>
    <dbReference type="NCBI Taxonomy" id="280699"/>
    <lineage>
        <taxon>Eukaryota</taxon>
        <taxon>Rhodophyta</taxon>
        <taxon>Bangiophyceae</taxon>
        <taxon>Cyanidiales</taxon>
        <taxon>Cyanidiaceae</taxon>
        <taxon>Cyanidioschyzon</taxon>
    </lineage>
</organism>
<evidence type="ECO:0000256" key="2">
    <source>
        <dbReference type="ARBA" id="ARBA00022723"/>
    </source>
</evidence>